<evidence type="ECO:0000256" key="2">
    <source>
        <dbReference type="ARBA" id="ARBA00007511"/>
    </source>
</evidence>
<dbReference type="InterPro" id="IPR022301">
    <property type="entry name" value="Integral_membrane_YjbE"/>
</dbReference>
<evidence type="ECO:0000313" key="8">
    <source>
        <dbReference type="Proteomes" id="UP000291613"/>
    </source>
</evidence>
<keyword evidence="8" id="KW-1185">Reference proteome</keyword>
<feature type="transmembrane region" description="Helical" evidence="6">
    <location>
        <begin position="141"/>
        <end position="163"/>
    </location>
</feature>
<evidence type="ECO:0000256" key="1">
    <source>
        <dbReference type="ARBA" id="ARBA00004141"/>
    </source>
</evidence>
<dbReference type="PANTHER" id="PTHR30238">
    <property type="entry name" value="MEMBRANE BOUND PREDICTED REDOX MODULATOR"/>
    <property type="match status" value="1"/>
</dbReference>
<gene>
    <name evidence="7" type="ORF">EYR15_05265</name>
</gene>
<dbReference type="InterPro" id="IPR005496">
    <property type="entry name" value="Integral_membrane_TerC"/>
</dbReference>
<dbReference type="AlphaFoldDB" id="A0A4Q9GNC2"/>
<feature type="transmembrane region" description="Helical" evidence="6">
    <location>
        <begin position="170"/>
        <end position="196"/>
    </location>
</feature>
<proteinExistence type="inferred from homology"/>
<comment type="similarity">
    <text evidence="2">Belongs to the TerC family.</text>
</comment>
<dbReference type="PANTHER" id="PTHR30238:SF4">
    <property type="entry name" value="SLL1022 PROTEIN"/>
    <property type="match status" value="1"/>
</dbReference>
<comment type="subcellular location">
    <subcellularLocation>
        <location evidence="1">Membrane</location>
        <topology evidence="1">Multi-pass membrane protein</topology>
    </subcellularLocation>
</comment>
<name>A0A4Q9GNC2_9HYPH</name>
<reference evidence="7 8" key="1">
    <citation type="submission" date="2019-02" db="EMBL/GenBank/DDBJ databases">
        <title>Hansschlegelia quercus sp. nov., a novel methylotrophic bacterium from buds of oak (Quercus robur L.).</title>
        <authorList>
            <person name="Agafonova N.V."/>
            <person name="Kaparullina E.N."/>
            <person name="Grouzdev D.S."/>
            <person name="Doronina N.V."/>
        </authorList>
    </citation>
    <scope>NUCLEOTIDE SEQUENCE [LARGE SCALE GENOMIC DNA]</scope>
    <source>
        <strain evidence="7 8">Dub</strain>
    </source>
</reference>
<organism evidence="7 8">
    <name type="scientific">Hansschlegelia quercus</name>
    <dbReference type="NCBI Taxonomy" id="2528245"/>
    <lineage>
        <taxon>Bacteria</taxon>
        <taxon>Pseudomonadati</taxon>
        <taxon>Pseudomonadota</taxon>
        <taxon>Alphaproteobacteria</taxon>
        <taxon>Hyphomicrobiales</taxon>
        <taxon>Methylopilaceae</taxon>
        <taxon>Hansschlegelia</taxon>
    </lineage>
</organism>
<evidence type="ECO:0000313" key="7">
    <source>
        <dbReference type="EMBL" id="TBN54254.1"/>
    </source>
</evidence>
<accession>A0A4Q9GNC2</accession>
<keyword evidence="5 6" id="KW-0472">Membrane</keyword>
<dbReference type="NCBIfam" id="TIGR03717">
    <property type="entry name" value="R_switched_YjbE"/>
    <property type="match status" value="1"/>
</dbReference>
<dbReference type="EMBL" id="SIUB01000002">
    <property type="protein sequence ID" value="TBN54254.1"/>
    <property type="molecule type" value="Genomic_DNA"/>
</dbReference>
<feature type="transmembrane region" description="Helical" evidence="6">
    <location>
        <begin position="219"/>
        <end position="239"/>
    </location>
</feature>
<evidence type="ECO:0000256" key="3">
    <source>
        <dbReference type="ARBA" id="ARBA00022692"/>
    </source>
</evidence>
<dbReference type="OrthoDB" id="9807970at2"/>
<keyword evidence="4 6" id="KW-1133">Transmembrane helix</keyword>
<keyword evidence="3 6" id="KW-0812">Transmembrane</keyword>
<dbReference type="Pfam" id="PF03741">
    <property type="entry name" value="TerC"/>
    <property type="match status" value="1"/>
</dbReference>
<evidence type="ECO:0000256" key="5">
    <source>
        <dbReference type="ARBA" id="ARBA00023136"/>
    </source>
</evidence>
<feature type="transmembrane region" description="Helical" evidence="6">
    <location>
        <begin position="48"/>
        <end position="70"/>
    </location>
</feature>
<protein>
    <submittedName>
        <fullName evidence="7">TerC family protein</fullName>
    </submittedName>
</protein>
<dbReference type="Proteomes" id="UP000291613">
    <property type="component" value="Unassembled WGS sequence"/>
</dbReference>
<dbReference type="GO" id="GO:0016020">
    <property type="term" value="C:membrane"/>
    <property type="evidence" value="ECO:0007669"/>
    <property type="project" value="UniProtKB-SubCell"/>
</dbReference>
<evidence type="ECO:0000256" key="6">
    <source>
        <dbReference type="SAM" id="Phobius"/>
    </source>
</evidence>
<feature type="transmembrane region" description="Helical" evidence="6">
    <location>
        <begin position="12"/>
        <end position="36"/>
    </location>
</feature>
<evidence type="ECO:0000256" key="4">
    <source>
        <dbReference type="ARBA" id="ARBA00022989"/>
    </source>
</evidence>
<sequence>MEFTFAFDQPTFWISLLQIIWIDLLLSGDNAVVIALACRKLPADQRKLGILLGAGAAVVLRIIFAFFITFLLGVPFLKVAGGLLLFWIAIKLATDEHEDHADVEASSNLWGAVRTIAIADAVMSLDNVVAIAAAAKGHPELFIFGLLLTIPLIVAGSTVLSAILQKFPILVWFGAALLGWIAGEMILGDVIVTNWLQGYDPGLVVPDLEHGGAATAVKWLHYLAAAAGAIFVVALGYVIKRRRHTTAEGTIKDAS</sequence>
<comment type="caution">
    <text evidence="7">The sequence shown here is derived from an EMBL/GenBank/DDBJ whole genome shotgun (WGS) entry which is preliminary data.</text>
</comment>
<dbReference type="RefSeq" id="WP_131001848.1">
    <property type="nucleotide sequence ID" value="NZ_JBHSZR010000005.1"/>
</dbReference>